<keyword evidence="2" id="KW-1185">Reference proteome</keyword>
<dbReference type="EMBL" id="CXSU01000012">
    <property type="protein sequence ID" value="CTQ51307.1"/>
    <property type="molecule type" value="Genomic_DNA"/>
</dbReference>
<evidence type="ECO:0000313" key="1">
    <source>
        <dbReference type="EMBL" id="CTQ51307.1"/>
    </source>
</evidence>
<gene>
    <name evidence="1" type="ORF">JDO7802_03346</name>
</gene>
<name>A0A0M6YPX8_9RHOB</name>
<evidence type="ECO:0000313" key="2">
    <source>
        <dbReference type="Proteomes" id="UP000049222"/>
    </source>
</evidence>
<accession>A0A0M6YPX8</accession>
<reference evidence="1 2" key="1">
    <citation type="submission" date="2015-07" db="EMBL/GenBank/DDBJ databases">
        <authorList>
            <person name="Noorani M."/>
        </authorList>
    </citation>
    <scope>NUCLEOTIDE SEQUENCE [LARGE SCALE GENOMIC DNA]</scope>
    <source>
        <strain evidence="1 2">CECT 7802</strain>
    </source>
</reference>
<protein>
    <submittedName>
        <fullName evidence="1">Uncharacterized protein</fullName>
    </submittedName>
</protein>
<proteinExistence type="predicted"/>
<organism evidence="1 2">
    <name type="scientific">Jannaschia donghaensis</name>
    <dbReference type="NCBI Taxonomy" id="420998"/>
    <lineage>
        <taxon>Bacteria</taxon>
        <taxon>Pseudomonadati</taxon>
        <taxon>Pseudomonadota</taxon>
        <taxon>Alphaproteobacteria</taxon>
        <taxon>Rhodobacterales</taxon>
        <taxon>Roseobacteraceae</taxon>
        <taxon>Jannaschia</taxon>
    </lineage>
</organism>
<dbReference type="AlphaFoldDB" id="A0A0M6YPX8"/>
<sequence length="105" mass="12032">MPMKLDRPRLYVDFNEMQSDKRVLLSKTDSKLDSEGNVIQLSEGLSVYIYQDDPDIDGQDDNLIADGTCVKNDANDWSRLARWSCEIDQLGIRHQSDIPKLDQES</sequence>
<dbReference type="Proteomes" id="UP000049222">
    <property type="component" value="Unassembled WGS sequence"/>
</dbReference>